<keyword evidence="2" id="KW-0645">Protease</keyword>
<evidence type="ECO:0000313" key="3">
    <source>
        <dbReference type="Proteomes" id="UP001626536"/>
    </source>
</evidence>
<organism evidence="2 3">
    <name type="scientific">Methylocapsa polymorpha</name>
    <dbReference type="NCBI Taxonomy" id="3080828"/>
    <lineage>
        <taxon>Bacteria</taxon>
        <taxon>Pseudomonadati</taxon>
        <taxon>Pseudomonadota</taxon>
        <taxon>Alphaproteobacteria</taxon>
        <taxon>Hyphomicrobiales</taxon>
        <taxon>Beijerinckiaceae</taxon>
        <taxon>Methylocapsa</taxon>
    </lineage>
</organism>
<name>A0ABZ0HRF4_9HYPH</name>
<keyword evidence="2" id="KW-0482">Metalloprotease</keyword>
<reference evidence="2 3" key="1">
    <citation type="submission" date="2023-10" db="EMBL/GenBank/DDBJ databases">
        <title>Novel methanotroph of the genus Methylocapsa from a subarctic wetland.</title>
        <authorList>
            <person name="Belova S.E."/>
            <person name="Oshkin I.Y."/>
            <person name="Miroshnikov K."/>
            <person name="Dedysh S.N."/>
        </authorList>
    </citation>
    <scope>NUCLEOTIDE SEQUENCE [LARGE SCALE GENOMIC DNA]</scope>
    <source>
        <strain evidence="2 3">RX1</strain>
    </source>
</reference>
<proteinExistence type="predicted"/>
<dbReference type="Pfam" id="PF01863">
    <property type="entry name" value="YgjP-like"/>
    <property type="match status" value="1"/>
</dbReference>
<evidence type="ECO:0000313" key="2">
    <source>
        <dbReference type="EMBL" id="WOJ89773.1"/>
    </source>
</evidence>
<feature type="domain" description="YgjP-like metallopeptidase" evidence="1">
    <location>
        <begin position="42"/>
        <end position="246"/>
    </location>
</feature>
<dbReference type="GO" id="GO:0008237">
    <property type="term" value="F:metallopeptidase activity"/>
    <property type="evidence" value="ECO:0007669"/>
    <property type="project" value="UniProtKB-KW"/>
</dbReference>
<sequence>MLRRLRQNPSGGADIAYFDISHAGETYRINLKRTAAARRYTLRVRAAAHDVVLTMPTRGSLSKAKSFAERHAAWIGARLRRLPAKMRFMPGEVVPVRGVLHRIAHRPGARGAVRIEATAQDAHGGAEPLLWVNAEAAFVPRRVQDFLMREARRDIEAAVARHTAKLGVHPRKITLRDTTSRWGSCSSLGALNFSWRLIMAPRFVLDYLAAHEVAHLQHMNHSTAFWAVVAQLSPDIDAAEAWLKTHGASLLRFGPGKSDGN</sequence>
<accession>A0ABZ0HRF4</accession>
<dbReference type="PANTHER" id="PTHR30399">
    <property type="entry name" value="UNCHARACTERIZED PROTEIN YGJP"/>
    <property type="match status" value="1"/>
</dbReference>
<protein>
    <submittedName>
        <fullName evidence="2">SprT family zinc-dependent metalloprotease</fullName>
        <ecNumber evidence="2">3.4.-.-</ecNumber>
    </submittedName>
</protein>
<dbReference type="PANTHER" id="PTHR30399:SF1">
    <property type="entry name" value="UTP PYROPHOSPHATASE"/>
    <property type="match status" value="1"/>
</dbReference>
<dbReference type="CDD" id="cd07344">
    <property type="entry name" value="M48_yhfN_like"/>
    <property type="match status" value="1"/>
</dbReference>
<dbReference type="Gene3D" id="3.30.2010.10">
    <property type="entry name" value="Metalloproteases ('zincins'), catalytic domain"/>
    <property type="match status" value="1"/>
</dbReference>
<keyword evidence="2" id="KW-0378">Hydrolase</keyword>
<dbReference type="InterPro" id="IPR002725">
    <property type="entry name" value="YgjP-like_metallopeptidase"/>
</dbReference>
<evidence type="ECO:0000259" key="1">
    <source>
        <dbReference type="Pfam" id="PF01863"/>
    </source>
</evidence>
<gene>
    <name evidence="2" type="ORF">RZS28_00200</name>
</gene>
<dbReference type="InterPro" id="IPR053136">
    <property type="entry name" value="UTP_pyrophosphatase-like"/>
</dbReference>
<dbReference type="EMBL" id="CP136862">
    <property type="protein sequence ID" value="WOJ89773.1"/>
    <property type="molecule type" value="Genomic_DNA"/>
</dbReference>
<dbReference type="RefSeq" id="WP_407339219.1">
    <property type="nucleotide sequence ID" value="NZ_CP136862.1"/>
</dbReference>
<keyword evidence="3" id="KW-1185">Reference proteome</keyword>
<dbReference type="EC" id="3.4.-.-" evidence="2"/>
<dbReference type="Proteomes" id="UP001626536">
    <property type="component" value="Chromosome"/>
</dbReference>